<sequence>MTTSLSRFSAIEKLEADGFNWMMFQSHFTIAVDHIDILGHFDGMNPKLVLPKEKELTLDEVAAYEKSLAEWMKKERLAKYMLSLKLPDILWSDCMRKST</sequence>
<dbReference type="EMBL" id="KN818472">
    <property type="protein sequence ID" value="KIL55794.1"/>
    <property type="molecule type" value="Genomic_DNA"/>
</dbReference>
<feature type="non-terminal residue" evidence="1">
    <location>
        <position position="99"/>
    </location>
</feature>
<dbReference type="OrthoDB" id="3039265at2759"/>
<name>A0A0C2SP58_AMAMK</name>
<dbReference type="InParanoid" id="A0A0C2SP58"/>
<evidence type="ECO:0000313" key="2">
    <source>
        <dbReference type="Proteomes" id="UP000054549"/>
    </source>
</evidence>
<accession>A0A0C2SP58</accession>
<dbReference type="Proteomes" id="UP000054549">
    <property type="component" value="Unassembled WGS sequence"/>
</dbReference>
<organism evidence="1 2">
    <name type="scientific">Amanita muscaria (strain Koide BX008)</name>
    <dbReference type="NCBI Taxonomy" id="946122"/>
    <lineage>
        <taxon>Eukaryota</taxon>
        <taxon>Fungi</taxon>
        <taxon>Dikarya</taxon>
        <taxon>Basidiomycota</taxon>
        <taxon>Agaricomycotina</taxon>
        <taxon>Agaricomycetes</taxon>
        <taxon>Agaricomycetidae</taxon>
        <taxon>Agaricales</taxon>
        <taxon>Pluteineae</taxon>
        <taxon>Amanitaceae</taxon>
        <taxon>Amanita</taxon>
    </lineage>
</organism>
<keyword evidence="2" id="KW-1185">Reference proteome</keyword>
<gene>
    <name evidence="1" type="ORF">M378DRAFT_43131</name>
</gene>
<protein>
    <submittedName>
        <fullName evidence="1">Uncharacterized protein</fullName>
    </submittedName>
</protein>
<reference evidence="1 2" key="1">
    <citation type="submission" date="2014-04" db="EMBL/GenBank/DDBJ databases">
        <title>Evolutionary Origins and Diversification of the Mycorrhizal Mutualists.</title>
        <authorList>
            <consortium name="DOE Joint Genome Institute"/>
            <consortium name="Mycorrhizal Genomics Consortium"/>
            <person name="Kohler A."/>
            <person name="Kuo A."/>
            <person name="Nagy L.G."/>
            <person name="Floudas D."/>
            <person name="Copeland A."/>
            <person name="Barry K.W."/>
            <person name="Cichocki N."/>
            <person name="Veneault-Fourrey C."/>
            <person name="LaButti K."/>
            <person name="Lindquist E.A."/>
            <person name="Lipzen A."/>
            <person name="Lundell T."/>
            <person name="Morin E."/>
            <person name="Murat C."/>
            <person name="Riley R."/>
            <person name="Ohm R."/>
            <person name="Sun H."/>
            <person name="Tunlid A."/>
            <person name="Henrissat B."/>
            <person name="Grigoriev I.V."/>
            <person name="Hibbett D.S."/>
            <person name="Martin F."/>
        </authorList>
    </citation>
    <scope>NUCLEOTIDE SEQUENCE [LARGE SCALE GENOMIC DNA]</scope>
    <source>
        <strain evidence="1 2">Koide BX008</strain>
    </source>
</reference>
<proteinExistence type="predicted"/>
<dbReference type="HOGENOM" id="CLU_078575_1_1_1"/>
<dbReference type="AlphaFoldDB" id="A0A0C2SP58"/>
<evidence type="ECO:0000313" key="1">
    <source>
        <dbReference type="EMBL" id="KIL55794.1"/>
    </source>
</evidence>